<proteinExistence type="predicted"/>
<accession>A0A3Q0JFC8</accession>
<feature type="region of interest" description="Disordered" evidence="1">
    <location>
        <begin position="1"/>
        <end position="31"/>
    </location>
</feature>
<evidence type="ECO:0000256" key="1">
    <source>
        <dbReference type="SAM" id="MobiDB-lite"/>
    </source>
</evidence>
<gene>
    <name evidence="3" type="primary">LOC103517521</name>
</gene>
<sequence>MDQFPSSRLEEDLAAVEPLRRDEEDGSIPDVTMRLPTGRRNLYLAAFCDPCARFLRVPHVTVPVYRVGPKIYRADAHHYVLIFLPDFIQIVQMESHGKTEGQINSKITESKL</sequence>
<dbReference type="GeneID" id="103517521"/>
<name>A0A3Q0JFC8_DIACI</name>
<protein>
    <submittedName>
        <fullName evidence="3">Uncharacterized protein LOC103517521</fullName>
    </submittedName>
</protein>
<dbReference type="AlphaFoldDB" id="A0A3Q0JFC8"/>
<reference evidence="3" key="1">
    <citation type="submission" date="2025-08" db="UniProtKB">
        <authorList>
            <consortium name="RefSeq"/>
        </authorList>
    </citation>
    <scope>IDENTIFICATION</scope>
</reference>
<organism evidence="2 3">
    <name type="scientific">Diaphorina citri</name>
    <name type="common">Asian citrus psyllid</name>
    <dbReference type="NCBI Taxonomy" id="121845"/>
    <lineage>
        <taxon>Eukaryota</taxon>
        <taxon>Metazoa</taxon>
        <taxon>Ecdysozoa</taxon>
        <taxon>Arthropoda</taxon>
        <taxon>Hexapoda</taxon>
        <taxon>Insecta</taxon>
        <taxon>Pterygota</taxon>
        <taxon>Neoptera</taxon>
        <taxon>Paraneoptera</taxon>
        <taxon>Hemiptera</taxon>
        <taxon>Sternorrhyncha</taxon>
        <taxon>Psylloidea</taxon>
        <taxon>Psyllidae</taxon>
        <taxon>Diaphorininae</taxon>
        <taxon>Diaphorina</taxon>
    </lineage>
</organism>
<evidence type="ECO:0000313" key="3">
    <source>
        <dbReference type="RefSeq" id="XP_026685390.1"/>
    </source>
</evidence>
<dbReference type="Proteomes" id="UP000079169">
    <property type="component" value="Unplaced"/>
</dbReference>
<dbReference type="RefSeq" id="XP_026685390.1">
    <property type="nucleotide sequence ID" value="XM_026829589.1"/>
</dbReference>
<dbReference type="PaxDb" id="121845-A0A3Q0JFC8"/>
<dbReference type="KEGG" id="dci:103517521"/>
<evidence type="ECO:0000313" key="2">
    <source>
        <dbReference type="Proteomes" id="UP000079169"/>
    </source>
</evidence>
<keyword evidence="2" id="KW-1185">Reference proteome</keyword>